<organism evidence="2 3">
    <name type="scientific">Ekhidna lutea</name>
    <dbReference type="NCBI Taxonomy" id="447679"/>
    <lineage>
        <taxon>Bacteria</taxon>
        <taxon>Pseudomonadati</taxon>
        <taxon>Bacteroidota</taxon>
        <taxon>Cytophagia</taxon>
        <taxon>Cytophagales</taxon>
        <taxon>Reichenbachiellaceae</taxon>
        <taxon>Ekhidna</taxon>
    </lineage>
</organism>
<evidence type="ECO:0000256" key="1">
    <source>
        <dbReference type="ARBA" id="ARBA00022729"/>
    </source>
</evidence>
<accession>A0A239JGH0</accession>
<dbReference type="RefSeq" id="WP_089356874.1">
    <property type="nucleotide sequence ID" value="NZ_FZPD01000003.1"/>
</dbReference>
<name>A0A239JGH0_EKHLU</name>
<dbReference type="PANTHER" id="PTHR46580:SF4">
    <property type="entry name" value="ATP_GTP-BINDING PROTEIN"/>
    <property type="match status" value="1"/>
</dbReference>
<dbReference type="SUPFAM" id="SSF69318">
    <property type="entry name" value="Integrin alpha N-terminal domain"/>
    <property type="match status" value="2"/>
</dbReference>
<dbReference type="PANTHER" id="PTHR46580">
    <property type="entry name" value="SENSOR KINASE-RELATED"/>
    <property type="match status" value="1"/>
</dbReference>
<dbReference type="PROSITE" id="PS51257">
    <property type="entry name" value="PROKAR_LIPOPROTEIN"/>
    <property type="match status" value="1"/>
</dbReference>
<dbReference type="AlphaFoldDB" id="A0A239JGH0"/>
<dbReference type="EMBL" id="FZPD01000003">
    <property type="protein sequence ID" value="SNT05001.1"/>
    <property type="molecule type" value="Genomic_DNA"/>
</dbReference>
<evidence type="ECO:0000313" key="2">
    <source>
        <dbReference type="EMBL" id="SNT05001.1"/>
    </source>
</evidence>
<dbReference type="Proteomes" id="UP000198393">
    <property type="component" value="Unassembled WGS sequence"/>
</dbReference>
<dbReference type="Pfam" id="PF13517">
    <property type="entry name" value="FG-GAP_3"/>
    <property type="match status" value="2"/>
</dbReference>
<dbReference type="InterPro" id="IPR013517">
    <property type="entry name" value="FG-GAP"/>
</dbReference>
<keyword evidence="1" id="KW-0732">Signal</keyword>
<evidence type="ECO:0000313" key="3">
    <source>
        <dbReference type="Proteomes" id="UP000198393"/>
    </source>
</evidence>
<keyword evidence="3" id="KW-1185">Reference proteome</keyword>
<gene>
    <name evidence="2" type="ORF">SAMN05421640_2165</name>
</gene>
<dbReference type="InterPro" id="IPR028994">
    <property type="entry name" value="Integrin_alpha_N"/>
</dbReference>
<reference evidence="2 3" key="1">
    <citation type="submission" date="2017-06" db="EMBL/GenBank/DDBJ databases">
        <authorList>
            <person name="Kim H.J."/>
            <person name="Triplett B.A."/>
        </authorList>
    </citation>
    <scope>NUCLEOTIDE SEQUENCE [LARGE SCALE GENOMIC DNA]</scope>
    <source>
        <strain evidence="2 3">DSM 19307</strain>
    </source>
</reference>
<protein>
    <submittedName>
        <fullName evidence="2">Repeat domain-containing protein</fullName>
    </submittedName>
</protein>
<proteinExistence type="predicted"/>
<dbReference type="Gene3D" id="2.130.10.130">
    <property type="entry name" value="Integrin alpha, N-terminal"/>
    <property type="match status" value="2"/>
</dbReference>
<sequence length="479" mass="51517">MKKFANALAWIFTFTILHLFSSCGNDDSVKDPNKEIEENNRLPRAVYEHGNFTASYMLDTDQDGDNDIILGPHIGLSSDALLINDGTGNFQIKENAFPTRYKGSTANTVTISSEDFNGDGRPDIISSTIDAAEGSFSESAQIHLYLNNGDNTFSDGTSKITDNLIEVGWVEWVRTGDFNNDGNVDFVTTSSGGFGMDAANGVFQGGYIYLNDGNANFSRSLIYMNDNGDLGEYSFEVLTWDEAENGEARMGRFPLDIFVGDVDNDGDTDLVAPNGYAEGQWATFINISSGTEPTFEVILNGNHNSDPYDEVRFKNGALLDINGDGFLDVIGSSSISGLPDETVEIVTAINDGTGRFTETTGLITGATPGVNHARQWLVADFDSNGKDDLFIADHGYDFWPFPGYPNTFLMGSGSELVNSSSNIGTASAFTHGAAVGDIDGDGTLDIFMNNIQGLENIGGASSDFFIYLNDGSGNFSGSK</sequence>
<dbReference type="OrthoDB" id="9816120at2"/>